<gene>
    <name evidence="1" type="ORF">F7R26_037820</name>
</gene>
<dbReference type="Proteomes" id="UP000397656">
    <property type="component" value="Plasmid pRK1-2"/>
</dbReference>
<proteinExistence type="predicted"/>
<sequence length="163" mass="18353">MLDALRFAPSADLYRLYLTIGRMLDDSKRILESRRHLHIGMTVSYAADDLIQPLRRGRILELRQTQAVVEDTATRRRWALPYAAVIADATAAAQPSSHASPPPPHAQRADFMVGDTAAFTDQHLHERIGTVVRVNQKTVSVQCNPDEGHWRVSFAFLRKVVDL</sequence>
<protein>
    <submittedName>
        <fullName evidence="1">Uncharacterized protein</fullName>
    </submittedName>
</protein>
<evidence type="ECO:0000313" key="2">
    <source>
        <dbReference type="Proteomes" id="UP000397656"/>
    </source>
</evidence>
<keyword evidence="1" id="KW-0614">Plasmid</keyword>
<geneLocation type="plasmid" evidence="1 2">
    <name>pRK1-2</name>
</geneLocation>
<dbReference type="EMBL" id="CP062806">
    <property type="protein sequence ID" value="QOT82154.1"/>
    <property type="molecule type" value="Genomic_DNA"/>
</dbReference>
<evidence type="ECO:0000313" key="1">
    <source>
        <dbReference type="EMBL" id="QOT82154.1"/>
    </source>
</evidence>
<accession>A0A643FNK8</accession>
<name>A0A643FNK8_9BURK</name>
<reference evidence="1 2" key="1">
    <citation type="submission" date="2020-10" db="EMBL/GenBank/DDBJ databases">
        <title>Complete genome sequence of Cupriavidus basilensis CCUG 49340T.</title>
        <authorList>
            <person name="Salva-Serra F."/>
            <person name="Donoso R.A."/>
            <person name="Cho K.H."/>
            <person name="Yoo J.A."/>
            <person name="Lee K."/>
            <person name="Yoon S.-H."/>
            <person name="Perez-Pantoja D."/>
            <person name="Moore E.R.B."/>
        </authorList>
    </citation>
    <scope>NUCLEOTIDE SEQUENCE [LARGE SCALE GENOMIC DNA]</scope>
    <source>
        <strain evidence="2">CCUG 49340</strain>
        <plasmid evidence="1 2">pRK1-2</plasmid>
    </source>
</reference>
<organism evidence="1 2">
    <name type="scientific">Cupriavidus basilensis</name>
    <dbReference type="NCBI Taxonomy" id="68895"/>
    <lineage>
        <taxon>Bacteria</taxon>
        <taxon>Pseudomonadati</taxon>
        <taxon>Pseudomonadota</taxon>
        <taxon>Betaproteobacteria</taxon>
        <taxon>Burkholderiales</taxon>
        <taxon>Burkholderiaceae</taxon>
        <taxon>Cupriavidus</taxon>
    </lineage>
</organism>
<dbReference type="AlphaFoldDB" id="A0A643FNK8"/>